<dbReference type="InterPro" id="IPR015870">
    <property type="entry name" value="UDP-acyl_N-AcGlcN_deAcase_N"/>
</dbReference>
<evidence type="ECO:0000256" key="2">
    <source>
        <dbReference type="ARBA" id="ARBA00005002"/>
    </source>
</evidence>
<dbReference type="Proteomes" id="UP001180020">
    <property type="component" value="Unassembled WGS sequence"/>
</dbReference>
<evidence type="ECO:0000256" key="8">
    <source>
        <dbReference type="ARBA" id="ARBA00022801"/>
    </source>
</evidence>
<sequence length="261" mass="28194">MTLSHFFSSVSNLKNLPSLSWKPTGRLQRTLSSSTSRSGTGLHSGRSTTAKLYPAMAGEGRYFVTRHGEIPASIEFVEESALCTTVSRDGATVRTVEHLLSALEATGVDNCRIHIEGGDEVPLLDGSARQWVEAIEQVGLRVAKDGNGNTMDKLAPVLHKPVHVWKGDAFIAASPSSRVPAIGCQWFSCSPMDENVYAKEISPSRTFCIFEEVGKLFKAGIIQGGSAANASVCRYKKKGFGISSAKSFEQTCSGRKYYLPV</sequence>
<evidence type="ECO:0000256" key="5">
    <source>
        <dbReference type="ARBA" id="ARBA00022516"/>
    </source>
</evidence>
<dbReference type="InterPro" id="IPR020568">
    <property type="entry name" value="Ribosomal_Su5_D2-typ_SF"/>
</dbReference>
<feature type="region of interest" description="Disordered" evidence="13">
    <location>
        <begin position="27"/>
        <end position="47"/>
    </location>
</feature>
<comment type="similarity">
    <text evidence="3">Belongs to the LpxC family.</text>
</comment>
<dbReference type="GO" id="GO:0046872">
    <property type="term" value="F:metal ion binding"/>
    <property type="evidence" value="ECO:0007669"/>
    <property type="project" value="UniProtKB-KW"/>
</dbReference>
<evidence type="ECO:0000256" key="10">
    <source>
        <dbReference type="ARBA" id="ARBA00023098"/>
    </source>
</evidence>
<dbReference type="Pfam" id="PF03331">
    <property type="entry name" value="LpxC"/>
    <property type="match status" value="1"/>
</dbReference>
<keyword evidence="15" id="KW-1185">Reference proteome</keyword>
<evidence type="ECO:0000256" key="1">
    <source>
        <dbReference type="ARBA" id="ARBA00001947"/>
    </source>
</evidence>
<accession>A0AAV9CH53</accession>
<keyword evidence="10" id="KW-0443">Lipid metabolism</keyword>
<evidence type="ECO:0000256" key="12">
    <source>
        <dbReference type="ARBA" id="ARBA00024987"/>
    </source>
</evidence>
<comment type="catalytic activity">
    <reaction evidence="11">
        <text>a UDP-3-O-[(3R)-3-hydroxyacyl]-N-acetyl-alpha-D-glucosamine + H2O = a UDP-3-O-[(3R)-3-hydroxyacyl]-alpha-D-glucosamine + acetate</text>
        <dbReference type="Rhea" id="RHEA:67816"/>
        <dbReference type="ChEBI" id="CHEBI:15377"/>
        <dbReference type="ChEBI" id="CHEBI:30089"/>
        <dbReference type="ChEBI" id="CHEBI:137740"/>
        <dbReference type="ChEBI" id="CHEBI:173225"/>
        <dbReference type="EC" id="3.5.1.108"/>
    </reaction>
</comment>
<dbReference type="InterPro" id="IPR004463">
    <property type="entry name" value="UDP-acyl_GlcNac_deAcase"/>
</dbReference>
<organism evidence="14 15">
    <name type="scientific">Acorus calamus</name>
    <name type="common">Sweet flag</name>
    <dbReference type="NCBI Taxonomy" id="4465"/>
    <lineage>
        <taxon>Eukaryota</taxon>
        <taxon>Viridiplantae</taxon>
        <taxon>Streptophyta</taxon>
        <taxon>Embryophyta</taxon>
        <taxon>Tracheophyta</taxon>
        <taxon>Spermatophyta</taxon>
        <taxon>Magnoliopsida</taxon>
        <taxon>Liliopsida</taxon>
        <taxon>Acoraceae</taxon>
        <taxon>Acorus</taxon>
    </lineage>
</organism>
<comment type="cofactor">
    <cofactor evidence="1">
        <name>Zn(2+)</name>
        <dbReference type="ChEBI" id="CHEBI:29105"/>
    </cofactor>
</comment>
<dbReference type="Gene3D" id="3.30.230.20">
    <property type="entry name" value="lpxc deacetylase, domain 1"/>
    <property type="match status" value="1"/>
</dbReference>
<evidence type="ECO:0000256" key="7">
    <source>
        <dbReference type="ARBA" id="ARBA00022723"/>
    </source>
</evidence>
<dbReference type="InterPro" id="IPR011334">
    <property type="entry name" value="UDP-acyl_GlcNac_deAcase_C"/>
</dbReference>
<gene>
    <name evidence="14" type="primary">LPXC1</name>
    <name evidence="14" type="ORF">QJS10_CPB19g01481</name>
</gene>
<dbReference type="PANTHER" id="PTHR33694">
    <property type="entry name" value="UDP-3-O-ACYL-N-ACETYLGLUCOSAMINE DEACETYLASE 1, MITOCHONDRIAL-RELATED"/>
    <property type="match status" value="1"/>
</dbReference>
<keyword evidence="7" id="KW-0479">Metal-binding</keyword>
<keyword evidence="6" id="KW-0441">Lipid A biosynthesis</keyword>
<dbReference type="GO" id="GO:0103117">
    <property type="term" value="F:UDP-3-O-acyl-N-acetylglucosamine deacetylase activity"/>
    <property type="evidence" value="ECO:0007669"/>
    <property type="project" value="UniProtKB-EC"/>
</dbReference>
<protein>
    <recommendedName>
        <fullName evidence="4">UDP-3-O-acyl-N-acetylglucosamine deacetylase</fullName>
        <ecNumber evidence="4">3.5.1.108</ecNumber>
    </recommendedName>
</protein>
<evidence type="ECO:0000313" key="15">
    <source>
        <dbReference type="Proteomes" id="UP001180020"/>
    </source>
</evidence>
<dbReference type="GO" id="GO:2001289">
    <property type="term" value="P:lipid X metabolic process"/>
    <property type="evidence" value="ECO:0007669"/>
    <property type="project" value="UniProtKB-ARBA"/>
</dbReference>
<comment type="function">
    <text evidence="12">Involved in the biosynthesis of lipid A, a phosphorylated glycolipid that in bacteria anchors the lipopolysaccharide to the outer membrane of the cell. Lipid A-like molecules in plants may serve as structural components of the outer membranes of mitochondria and/or chloroplasts, or may be involved in signal transduction or plant defense responses.</text>
</comment>
<dbReference type="GO" id="GO:0005739">
    <property type="term" value="C:mitochondrion"/>
    <property type="evidence" value="ECO:0007669"/>
    <property type="project" value="UniProtKB-ARBA"/>
</dbReference>
<evidence type="ECO:0000256" key="9">
    <source>
        <dbReference type="ARBA" id="ARBA00022833"/>
    </source>
</evidence>
<evidence type="ECO:0000256" key="13">
    <source>
        <dbReference type="SAM" id="MobiDB-lite"/>
    </source>
</evidence>
<evidence type="ECO:0000256" key="6">
    <source>
        <dbReference type="ARBA" id="ARBA00022556"/>
    </source>
</evidence>
<dbReference type="GO" id="GO:0009245">
    <property type="term" value="P:lipid A biosynthetic process"/>
    <property type="evidence" value="ECO:0007669"/>
    <property type="project" value="UniProtKB-KW"/>
</dbReference>
<evidence type="ECO:0000256" key="3">
    <source>
        <dbReference type="ARBA" id="ARBA00006170"/>
    </source>
</evidence>
<dbReference type="EMBL" id="JAUJYO010000019">
    <property type="protein sequence ID" value="KAK1287568.1"/>
    <property type="molecule type" value="Genomic_DNA"/>
</dbReference>
<evidence type="ECO:0000313" key="14">
    <source>
        <dbReference type="EMBL" id="KAK1287568.1"/>
    </source>
</evidence>
<keyword evidence="8" id="KW-0378">Hydrolase</keyword>
<reference evidence="14" key="1">
    <citation type="journal article" date="2023" name="Nat. Commun.">
        <title>Diploid and tetraploid genomes of Acorus and the evolution of monocots.</title>
        <authorList>
            <person name="Ma L."/>
            <person name="Liu K.W."/>
            <person name="Li Z."/>
            <person name="Hsiao Y.Y."/>
            <person name="Qi Y."/>
            <person name="Fu T."/>
            <person name="Tang G.D."/>
            <person name="Zhang D."/>
            <person name="Sun W.H."/>
            <person name="Liu D.K."/>
            <person name="Li Y."/>
            <person name="Chen G.Z."/>
            <person name="Liu X.D."/>
            <person name="Liao X.Y."/>
            <person name="Jiang Y.T."/>
            <person name="Yu X."/>
            <person name="Hao Y."/>
            <person name="Huang J."/>
            <person name="Zhao X.W."/>
            <person name="Ke S."/>
            <person name="Chen Y.Y."/>
            <person name="Wu W.L."/>
            <person name="Hsu J.L."/>
            <person name="Lin Y.F."/>
            <person name="Huang M.D."/>
            <person name="Li C.Y."/>
            <person name="Huang L."/>
            <person name="Wang Z.W."/>
            <person name="Zhao X."/>
            <person name="Zhong W.Y."/>
            <person name="Peng D.H."/>
            <person name="Ahmad S."/>
            <person name="Lan S."/>
            <person name="Zhang J.S."/>
            <person name="Tsai W.C."/>
            <person name="Van de Peer Y."/>
            <person name="Liu Z.J."/>
        </authorList>
    </citation>
    <scope>NUCLEOTIDE SEQUENCE</scope>
    <source>
        <strain evidence="14">CP</strain>
    </source>
</reference>
<evidence type="ECO:0000256" key="4">
    <source>
        <dbReference type="ARBA" id="ARBA00012745"/>
    </source>
</evidence>
<keyword evidence="9" id="KW-0862">Zinc</keyword>
<evidence type="ECO:0000256" key="11">
    <source>
        <dbReference type="ARBA" id="ARBA00024535"/>
    </source>
</evidence>
<dbReference type="PANTHER" id="PTHR33694:SF1">
    <property type="entry name" value="UDP-3-O-ACYL-N-ACETYLGLUCOSAMINE DEACETYLASE 1, MITOCHONDRIAL-RELATED"/>
    <property type="match status" value="1"/>
</dbReference>
<comment type="caution">
    <text evidence="14">The sequence shown here is derived from an EMBL/GenBank/DDBJ whole genome shotgun (WGS) entry which is preliminary data.</text>
</comment>
<reference evidence="14" key="2">
    <citation type="submission" date="2023-06" db="EMBL/GenBank/DDBJ databases">
        <authorList>
            <person name="Ma L."/>
            <person name="Liu K.-W."/>
            <person name="Li Z."/>
            <person name="Hsiao Y.-Y."/>
            <person name="Qi Y."/>
            <person name="Fu T."/>
            <person name="Tang G."/>
            <person name="Zhang D."/>
            <person name="Sun W.-H."/>
            <person name="Liu D.-K."/>
            <person name="Li Y."/>
            <person name="Chen G.-Z."/>
            <person name="Liu X.-D."/>
            <person name="Liao X.-Y."/>
            <person name="Jiang Y.-T."/>
            <person name="Yu X."/>
            <person name="Hao Y."/>
            <person name="Huang J."/>
            <person name="Zhao X.-W."/>
            <person name="Ke S."/>
            <person name="Chen Y.-Y."/>
            <person name="Wu W.-L."/>
            <person name="Hsu J.-L."/>
            <person name="Lin Y.-F."/>
            <person name="Huang M.-D."/>
            <person name="Li C.-Y."/>
            <person name="Huang L."/>
            <person name="Wang Z.-W."/>
            <person name="Zhao X."/>
            <person name="Zhong W.-Y."/>
            <person name="Peng D.-H."/>
            <person name="Ahmad S."/>
            <person name="Lan S."/>
            <person name="Zhang J.-S."/>
            <person name="Tsai W.-C."/>
            <person name="Van De Peer Y."/>
            <person name="Liu Z.-J."/>
        </authorList>
    </citation>
    <scope>NUCLEOTIDE SEQUENCE</scope>
    <source>
        <strain evidence="14">CP</strain>
        <tissue evidence="14">Leaves</tissue>
    </source>
</reference>
<dbReference type="EC" id="3.5.1.108" evidence="4"/>
<comment type="pathway">
    <text evidence="2">Glycolipid biosynthesis; lipid IV(A) biosynthesis; lipid IV(A) from (3R)-3-hydroxytetradecanoyl-[acyl-carrier-protein] and UDP-N-acetyl-alpha-D-glucosamine: step 2/6.</text>
</comment>
<dbReference type="AlphaFoldDB" id="A0AAV9CH53"/>
<dbReference type="GO" id="GO:0016020">
    <property type="term" value="C:membrane"/>
    <property type="evidence" value="ECO:0007669"/>
    <property type="project" value="GOC"/>
</dbReference>
<dbReference type="SUPFAM" id="SSF54211">
    <property type="entry name" value="Ribosomal protein S5 domain 2-like"/>
    <property type="match status" value="2"/>
</dbReference>
<proteinExistence type="inferred from homology"/>
<dbReference type="Gene3D" id="3.30.1700.10">
    <property type="entry name" value="lpxc deacetylase, domain 2"/>
    <property type="match status" value="1"/>
</dbReference>
<keyword evidence="5" id="KW-0444">Lipid biosynthesis</keyword>
<name>A0AAV9CH53_ACOCL</name>